<feature type="domain" description="C2H2-type" evidence="13">
    <location>
        <begin position="638"/>
        <end position="665"/>
    </location>
</feature>
<proteinExistence type="inferred from homology"/>
<keyword evidence="10" id="KW-0804">Transcription</keyword>
<comment type="caution">
    <text evidence="14">The sequence shown here is derived from an EMBL/GenBank/DDBJ whole genome shotgun (WGS) entry which is preliminary data.</text>
</comment>
<dbReference type="EMBL" id="SJOL01001034">
    <property type="protein sequence ID" value="TGZ75147.1"/>
    <property type="molecule type" value="Genomic_DNA"/>
</dbReference>
<feature type="domain" description="C2H2-type" evidence="13">
    <location>
        <begin position="135"/>
        <end position="162"/>
    </location>
</feature>
<dbReference type="GO" id="GO:0005634">
    <property type="term" value="C:nucleus"/>
    <property type="evidence" value="ECO:0007669"/>
    <property type="project" value="UniProtKB-SubCell"/>
</dbReference>
<dbReference type="AlphaFoldDB" id="A0A4S2MLD6"/>
<evidence type="ECO:0000256" key="4">
    <source>
        <dbReference type="ARBA" id="ARBA00022737"/>
    </source>
</evidence>
<keyword evidence="6" id="KW-0862">Zinc</keyword>
<name>A0A4S2MLD6_OPIFE</name>
<gene>
    <name evidence="14" type="ORF">CRM22_000546</name>
</gene>
<dbReference type="InterPro" id="IPR051574">
    <property type="entry name" value="ZnF_E-box_Homeobox"/>
</dbReference>
<dbReference type="OrthoDB" id="7491548at2759"/>
<keyword evidence="9" id="KW-0371">Homeobox</keyword>
<evidence type="ECO:0000256" key="8">
    <source>
        <dbReference type="ARBA" id="ARBA00023125"/>
    </source>
</evidence>
<keyword evidence="11" id="KW-0539">Nucleus</keyword>
<evidence type="ECO:0000256" key="6">
    <source>
        <dbReference type="ARBA" id="ARBA00022833"/>
    </source>
</evidence>
<evidence type="ECO:0000256" key="10">
    <source>
        <dbReference type="ARBA" id="ARBA00023163"/>
    </source>
</evidence>
<dbReference type="SMART" id="SM00355">
    <property type="entry name" value="ZnF_C2H2"/>
    <property type="match status" value="6"/>
</dbReference>
<keyword evidence="4" id="KW-0677">Repeat</keyword>
<dbReference type="GO" id="GO:0008270">
    <property type="term" value="F:zinc ion binding"/>
    <property type="evidence" value="ECO:0007669"/>
    <property type="project" value="UniProtKB-KW"/>
</dbReference>
<dbReference type="Gene3D" id="3.30.160.60">
    <property type="entry name" value="Classic Zinc Finger"/>
    <property type="match status" value="6"/>
</dbReference>
<feature type="domain" description="C2H2-type" evidence="13">
    <location>
        <begin position="694"/>
        <end position="712"/>
    </location>
</feature>
<evidence type="ECO:0000256" key="3">
    <source>
        <dbReference type="ARBA" id="ARBA00022723"/>
    </source>
</evidence>
<feature type="domain" description="C2H2-type" evidence="13">
    <location>
        <begin position="166"/>
        <end position="193"/>
    </location>
</feature>
<dbReference type="SUPFAM" id="SSF57667">
    <property type="entry name" value="beta-beta-alpha zinc fingers"/>
    <property type="match status" value="4"/>
</dbReference>
<dbReference type="InterPro" id="IPR013087">
    <property type="entry name" value="Znf_C2H2_type"/>
</dbReference>
<dbReference type="FunFam" id="3.30.160.60:FF:000446">
    <property type="entry name" value="Zinc finger protein"/>
    <property type="match status" value="1"/>
</dbReference>
<dbReference type="Proteomes" id="UP000308267">
    <property type="component" value="Unassembled WGS sequence"/>
</dbReference>
<dbReference type="FunFam" id="3.30.160.60:FF:000145">
    <property type="entry name" value="Zinc finger protein 574"/>
    <property type="match status" value="1"/>
</dbReference>
<dbReference type="Pfam" id="PF00096">
    <property type="entry name" value="zf-C2H2"/>
    <property type="match status" value="3"/>
</dbReference>
<evidence type="ECO:0000313" key="14">
    <source>
        <dbReference type="EMBL" id="TGZ75147.1"/>
    </source>
</evidence>
<keyword evidence="5 12" id="KW-0863">Zinc-finger</keyword>
<evidence type="ECO:0000256" key="7">
    <source>
        <dbReference type="ARBA" id="ARBA00023015"/>
    </source>
</evidence>
<reference evidence="14 15" key="1">
    <citation type="journal article" date="2019" name="BMC Genomics">
        <title>New insights from Opisthorchis felineus genome: update on genomics of the epidemiologically important liver flukes.</title>
        <authorList>
            <person name="Ershov N.I."/>
            <person name="Mordvinov V.A."/>
            <person name="Prokhortchouk E.B."/>
            <person name="Pakharukova M.Y."/>
            <person name="Gunbin K.V."/>
            <person name="Ustyantsev K."/>
            <person name="Genaev M.A."/>
            <person name="Blinov A.G."/>
            <person name="Mazur A."/>
            <person name="Boulygina E."/>
            <person name="Tsygankova S."/>
            <person name="Khrameeva E."/>
            <person name="Chekanov N."/>
            <person name="Fan G."/>
            <person name="Xiao A."/>
            <person name="Zhang H."/>
            <person name="Xu X."/>
            <person name="Yang H."/>
            <person name="Solovyev V."/>
            <person name="Lee S.M."/>
            <person name="Liu X."/>
            <person name="Afonnikov D.A."/>
            <person name="Skryabin K.G."/>
        </authorList>
    </citation>
    <scope>NUCLEOTIDE SEQUENCE [LARGE SCALE GENOMIC DNA]</scope>
    <source>
        <strain evidence="14">AK-0245</strain>
        <tissue evidence="14">Whole organism</tissue>
    </source>
</reference>
<dbReference type="GO" id="GO:0000981">
    <property type="term" value="F:DNA-binding transcription factor activity, RNA polymerase II-specific"/>
    <property type="evidence" value="ECO:0007669"/>
    <property type="project" value="TreeGrafter"/>
</dbReference>
<evidence type="ECO:0000256" key="5">
    <source>
        <dbReference type="ARBA" id="ARBA00022771"/>
    </source>
</evidence>
<feature type="domain" description="C2H2-type" evidence="13">
    <location>
        <begin position="194"/>
        <end position="212"/>
    </location>
</feature>
<sequence length="722" mass="81471">MLYRPCTTLKKRAVNCLPMRESYNMLSTAKLSEINASYCFSNPCAMELIGNCHLDDLTSGQHLNSVRRRKQLKPQRTDSTVYRAQVRPEPPSSCFSSPDSEVTPPKRTCRVCVNSPETDALDRRTSQPDHARGIPACEQCGKQFANVYRLQRHLLSHTESYELRKFRCSQCNKAFKFKHHLKEHERIHTGEKPFMCKHCGKRFSHSGSYSSHTTSKKCSALNWSPSVSSNTTQSTNESHPVHTPVPRSIISSENYAARLTTQFKERNPMFKSIDKESETNGLHNLERIPSPPGTVNENCLNKEVTPSCLPHMETFPFTSFRTSPIPLFQKYPPFSSLSFPSLPGTLFGVTSRQWPWYYRSQEAVSDSSERFTPNVSQKKFSIPEPSQDVCNQTPELDWNHLIPPQTSSEGPFVTPITRHGSQSLVMPCDLAFPLSSYTPIQTFAPTADKPFYASAWSAFQSPEHNVQEVALDLSMPKISSKCHPADMPTPAAVTKKDSSSVEHNSLYIPENSASLNMKRWMSTFAFMLGAAKMMETPPKLCTDDPCGLEKGTRQFQSLPYLKINGVDCEAQITRTNRLGSPLEQPSTPCPEYRHDGELEVPMEENVDIRVADSISDSMADCSSGVGGSDGGGAFGEQLTCDQCQKVFSKYSSLARHKYEHTGQRPYACRICEKAFKHKHHLTEHRRLHTGEKPFECQRCGKRFSHSGSYSQHINHRYKYCRS</sequence>
<dbReference type="FunFam" id="3.30.160.60:FF:000382">
    <property type="entry name" value="zinc finger protein 35 isoform X4"/>
    <property type="match status" value="1"/>
</dbReference>
<evidence type="ECO:0000256" key="11">
    <source>
        <dbReference type="ARBA" id="ARBA00023242"/>
    </source>
</evidence>
<evidence type="ECO:0000256" key="2">
    <source>
        <dbReference type="ARBA" id="ARBA00006991"/>
    </source>
</evidence>
<evidence type="ECO:0000313" key="15">
    <source>
        <dbReference type="Proteomes" id="UP000308267"/>
    </source>
</evidence>
<evidence type="ECO:0000256" key="9">
    <source>
        <dbReference type="ARBA" id="ARBA00023155"/>
    </source>
</evidence>
<comment type="subcellular location">
    <subcellularLocation>
        <location evidence="1">Nucleus</location>
    </subcellularLocation>
</comment>
<dbReference type="FunFam" id="3.30.160.60:FF:000744">
    <property type="entry name" value="zinc finger E-box-binding homeobox 1"/>
    <property type="match status" value="1"/>
</dbReference>
<accession>A0A4S2MLD6</accession>
<keyword evidence="8" id="KW-0238">DNA-binding</keyword>
<dbReference type="PROSITE" id="PS00028">
    <property type="entry name" value="ZINC_FINGER_C2H2_1"/>
    <property type="match status" value="4"/>
</dbReference>
<evidence type="ECO:0000259" key="13">
    <source>
        <dbReference type="PROSITE" id="PS50157"/>
    </source>
</evidence>
<dbReference type="InterPro" id="IPR036236">
    <property type="entry name" value="Znf_C2H2_sf"/>
</dbReference>
<dbReference type="STRING" id="147828.A0A4S2MLD6"/>
<dbReference type="PANTHER" id="PTHR24391:SF27">
    <property type="entry name" value="ZINC FINGER PROTEIN 1"/>
    <property type="match status" value="1"/>
</dbReference>
<comment type="similarity">
    <text evidence="2">Belongs to the krueppel C2H2-type zinc-finger protein family.</text>
</comment>
<dbReference type="Pfam" id="PF13894">
    <property type="entry name" value="zf-C2H2_4"/>
    <property type="match status" value="1"/>
</dbReference>
<keyword evidence="15" id="KW-1185">Reference proteome</keyword>
<dbReference type="PROSITE" id="PS50157">
    <property type="entry name" value="ZINC_FINGER_C2H2_2"/>
    <property type="match status" value="6"/>
</dbReference>
<organism evidence="14 15">
    <name type="scientific">Opisthorchis felineus</name>
    <dbReference type="NCBI Taxonomy" id="147828"/>
    <lineage>
        <taxon>Eukaryota</taxon>
        <taxon>Metazoa</taxon>
        <taxon>Spiralia</taxon>
        <taxon>Lophotrochozoa</taxon>
        <taxon>Platyhelminthes</taxon>
        <taxon>Trematoda</taxon>
        <taxon>Digenea</taxon>
        <taxon>Opisthorchiida</taxon>
        <taxon>Opisthorchiata</taxon>
        <taxon>Opisthorchiidae</taxon>
        <taxon>Opisthorchis</taxon>
    </lineage>
</organism>
<keyword evidence="3" id="KW-0479">Metal-binding</keyword>
<evidence type="ECO:0000256" key="1">
    <source>
        <dbReference type="ARBA" id="ARBA00004123"/>
    </source>
</evidence>
<keyword evidence="7" id="KW-0805">Transcription regulation</keyword>
<feature type="domain" description="C2H2-type" evidence="13">
    <location>
        <begin position="666"/>
        <end position="693"/>
    </location>
</feature>
<dbReference type="PANTHER" id="PTHR24391">
    <property type="entry name" value="HISTONE H4 TRANSCRIPTION FACTOR-RELATED"/>
    <property type="match status" value="1"/>
</dbReference>
<dbReference type="GO" id="GO:0000122">
    <property type="term" value="P:negative regulation of transcription by RNA polymerase II"/>
    <property type="evidence" value="ECO:0007669"/>
    <property type="project" value="UniProtKB-ARBA"/>
</dbReference>
<evidence type="ECO:0000256" key="12">
    <source>
        <dbReference type="PROSITE-ProRule" id="PRU00042"/>
    </source>
</evidence>
<dbReference type="GO" id="GO:0000978">
    <property type="term" value="F:RNA polymerase II cis-regulatory region sequence-specific DNA binding"/>
    <property type="evidence" value="ECO:0007669"/>
    <property type="project" value="TreeGrafter"/>
</dbReference>
<protein>
    <recommendedName>
        <fullName evidence="13">C2H2-type domain-containing protein</fullName>
    </recommendedName>
</protein>
<dbReference type="FunFam" id="3.30.160.60:FF:000013">
    <property type="entry name" value="Putative zinc finger E-box-binding homeobox 2"/>
    <property type="match status" value="1"/>
</dbReference>